<gene>
    <name evidence="2" type="ORF">AVDCRST_MAG10-1781</name>
</gene>
<accession>A0A6J4I5U9</accession>
<dbReference type="AlphaFoldDB" id="A0A6J4I5U9"/>
<name>A0A6J4I5U9_9ACTN</name>
<dbReference type="EMBL" id="CADCTB010000106">
    <property type="protein sequence ID" value="CAA9241103.1"/>
    <property type="molecule type" value="Genomic_DNA"/>
</dbReference>
<feature type="region of interest" description="Disordered" evidence="1">
    <location>
        <begin position="1"/>
        <end position="63"/>
    </location>
</feature>
<organism evidence="2">
    <name type="scientific">uncultured Acidimicrobiales bacterium</name>
    <dbReference type="NCBI Taxonomy" id="310071"/>
    <lineage>
        <taxon>Bacteria</taxon>
        <taxon>Bacillati</taxon>
        <taxon>Actinomycetota</taxon>
        <taxon>Acidimicrobiia</taxon>
        <taxon>Acidimicrobiales</taxon>
        <taxon>environmental samples</taxon>
    </lineage>
</organism>
<protein>
    <submittedName>
        <fullName evidence="2">Uncharacterized protein</fullName>
    </submittedName>
</protein>
<feature type="non-terminal residue" evidence="2">
    <location>
        <position position="63"/>
    </location>
</feature>
<sequence>GPDHGHPGQVHHRHQAGPPQDHEGPRAGRHRAADQPARHRRCPRHAGQGDAPDHRRARRGTRM</sequence>
<proteinExistence type="predicted"/>
<feature type="non-terminal residue" evidence="2">
    <location>
        <position position="1"/>
    </location>
</feature>
<reference evidence="2" key="1">
    <citation type="submission" date="2020-02" db="EMBL/GenBank/DDBJ databases">
        <authorList>
            <person name="Meier V. D."/>
        </authorList>
    </citation>
    <scope>NUCLEOTIDE SEQUENCE</scope>
    <source>
        <strain evidence="2">AVDCRST_MAG10</strain>
    </source>
</reference>
<evidence type="ECO:0000313" key="2">
    <source>
        <dbReference type="EMBL" id="CAA9241103.1"/>
    </source>
</evidence>
<feature type="compositionally biased region" description="Basic and acidic residues" evidence="1">
    <location>
        <begin position="20"/>
        <end position="37"/>
    </location>
</feature>
<evidence type="ECO:0000256" key="1">
    <source>
        <dbReference type="SAM" id="MobiDB-lite"/>
    </source>
</evidence>